<dbReference type="HOGENOM" id="CLU_3063385_0_0_5"/>
<dbReference type="EMBL" id="CP002382">
    <property type="protein sequence ID" value="AEP09231.1"/>
    <property type="molecule type" value="Genomic_DNA"/>
</dbReference>
<keyword evidence="2" id="KW-1185">Reference proteome</keyword>
<accession>G2KSE7</accession>
<dbReference type="KEGG" id="mai:MICA_898"/>
<evidence type="ECO:0000313" key="1">
    <source>
        <dbReference type="EMBL" id="AEP09231.1"/>
    </source>
</evidence>
<dbReference type="AlphaFoldDB" id="G2KSE7"/>
<organism evidence="1 2">
    <name type="scientific">Micavibrio aeruginosavorus (strain ARL-13)</name>
    <dbReference type="NCBI Taxonomy" id="856793"/>
    <lineage>
        <taxon>Bacteria</taxon>
        <taxon>Pseudomonadati</taxon>
        <taxon>Bdellovibrionota</taxon>
        <taxon>Bdellovibrionia</taxon>
        <taxon>Bdellovibrionales</taxon>
        <taxon>Pseudobdellovibrionaceae</taxon>
        <taxon>Micavibrio</taxon>
    </lineage>
</organism>
<protein>
    <submittedName>
        <fullName evidence="1">Uncharacterized protein</fullName>
    </submittedName>
</protein>
<reference evidence="1 2" key="1">
    <citation type="journal article" date="2011" name="BMC Genomics">
        <title>Genomic insights into an obligate epibiotic bacterial predator: Micavibrio aeruginosavorus ARL-13.</title>
        <authorList>
            <person name="Wang Z."/>
            <person name="Kadouri D."/>
            <person name="Wu M."/>
        </authorList>
    </citation>
    <scope>NUCLEOTIDE SEQUENCE [LARGE SCALE GENOMIC DNA]</scope>
    <source>
        <strain evidence="1 2">ARL-13</strain>
    </source>
</reference>
<name>G2KSE7_MICAA</name>
<proteinExistence type="predicted"/>
<dbReference type="STRING" id="856793.MICA_898"/>
<evidence type="ECO:0000313" key="2">
    <source>
        <dbReference type="Proteomes" id="UP000009286"/>
    </source>
</evidence>
<sequence>MGLLHACGALKTRGFCLFFGEKCAKQRKDRGFVHFFYRQKPAIWHLSMKGFLV</sequence>
<dbReference type="Proteomes" id="UP000009286">
    <property type="component" value="Chromosome"/>
</dbReference>
<gene>
    <name evidence="1" type="ordered locus">MICA_898</name>
</gene>